<dbReference type="Pfam" id="PF03009">
    <property type="entry name" value="GDPD"/>
    <property type="match status" value="1"/>
</dbReference>
<dbReference type="EMBL" id="PDJQ01000001">
    <property type="protein sequence ID" value="PFG73954.1"/>
    <property type="molecule type" value="Genomic_DNA"/>
</dbReference>
<dbReference type="PANTHER" id="PTHR46211">
    <property type="entry name" value="GLYCEROPHOSPHORYL DIESTER PHOSPHODIESTERASE"/>
    <property type="match status" value="1"/>
</dbReference>
<dbReference type="GO" id="GO:0006629">
    <property type="term" value="P:lipid metabolic process"/>
    <property type="evidence" value="ECO:0007669"/>
    <property type="project" value="InterPro"/>
</dbReference>
<dbReference type="InterPro" id="IPR017946">
    <property type="entry name" value="PLC-like_Pdiesterase_TIM-brl"/>
</dbReference>
<reference evidence="3 4" key="1">
    <citation type="submission" date="2017-09" db="EMBL/GenBank/DDBJ databases">
        <title>Sequencing the genomes of two abundant thermophiles in Great Basin hot springs: Thermocrinis jamiesonii and novel Chloroflexi Thermoflexus hugenholtzii.</title>
        <authorList>
            <person name="Hedlund B."/>
        </authorList>
    </citation>
    <scope>NUCLEOTIDE SEQUENCE [LARGE SCALE GENOMIC DNA]</scope>
    <source>
        <strain evidence="3 4">G233</strain>
    </source>
</reference>
<accession>A0A2A9HD95</accession>
<sequence>MSPAHTDPLAPDGPRPLLIAHGGGNSPSAAAAALAAGADLLEVDLWLHRGRFEARHERRIRFLPFLVETWYLKRLPSSHFGLEQLLDLAAASGAAVLLDLKDGGRDAAPALRDLLAASEPRPPVVASSQSWNILRALHQAIPGLPLLYSIDVRAKLDLFLAVAERDPLPRGISCRHTLLARPVVEQLRAAGLAVVAWTVDDLDRARELADWGVDGITTHRVAEFRDAFRASP</sequence>
<name>A0A2A9HD95_TEPT2</name>
<dbReference type="AlphaFoldDB" id="A0A2A9HD95"/>
<evidence type="ECO:0000259" key="2">
    <source>
        <dbReference type="PROSITE" id="PS51704"/>
    </source>
</evidence>
<organism evidence="3 4">
    <name type="scientific">Tepidiforma thermophila (strain KCTC 52669 / CGMCC 1.13589 / G233)</name>
    <dbReference type="NCBI Taxonomy" id="2761530"/>
    <lineage>
        <taxon>Bacteria</taxon>
        <taxon>Bacillati</taxon>
        <taxon>Chloroflexota</taxon>
        <taxon>Tepidiformia</taxon>
        <taxon>Tepidiformales</taxon>
        <taxon>Tepidiformaceae</taxon>
        <taxon>Tepidiforma</taxon>
    </lineage>
</organism>
<keyword evidence="4" id="KW-1185">Reference proteome</keyword>
<feature type="region of interest" description="Disordered" evidence="1">
    <location>
        <begin position="1"/>
        <end position="22"/>
    </location>
</feature>
<dbReference type="Proteomes" id="UP000223071">
    <property type="component" value="Unassembled WGS sequence"/>
</dbReference>
<dbReference type="RefSeq" id="WP_098503377.1">
    <property type="nucleotide sequence ID" value="NZ_PDJQ01000001.1"/>
</dbReference>
<dbReference type="InterPro" id="IPR030395">
    <property type="entry name" value="GP_PDE_dom"/>
</dbReference>
<dbReference type="PANTHER" id="PTHR46211:SF14">
    <property type="entry name" value="GLYCEROPHOSPHODIESTER PHOSPHODIESTERASE"/>
    <property type="match status" value="1"/>
</dbReference>
<protein>
    <submittedName>
        <fullName evidence="3">Glycerophosphoryl diester phosphodiesterase</fullName>
    </submittedName>
</protein>
<evidence type="ECO:0000313" key="3">
    <source>
        <dbReference type="EMBL" id="PFG73954.1"/>
    </source>
</evidence>
<dbReference type="SUPFAM" id="SSF51695">
    <property type="entry name" value="PLC-like phosphodiesterases"/>
    <property type="match status" value="1"/>
</dbReference>
<comment type="caution">
    <text evidence="3">The sequence shown here is derived from an EMBL/GenBank/DDBJ whole genome shotgun (WGS) entry which is preliminary data.</text>
</comment>
<dbReference type="CDD" id="cd08556">
    <property type="entry name" value="GDPD"/>
    <property type="match status" value="1"/>
</dbReference>
<proteinExistence type="predicted"/>
<dbReference type="Gene3D" id="3.20.20.190">
    <property type="entry name" value="Phosphatidylinositol (PI) phosphodiesterase"/>
    <property type="match status" value="1"/>
</dbReference>
<feature type="domain" description="GP-PDE" evidence="2">
    <location>
        <begin position="1"/>
        <end position="228"/>
    </location>
</feature>
<evidence type="ECO:0000256" key="1">
    <source>
        <dbReference type="SAM" id="MobiDB-lite"/>
    </source>
</evidence>
<evidence type="ECO:0000313" key="4">
    <source>
        <dbReference type="Proteomes" id="UP000223071"/>
    </source>
</evidence>
<dbReference type="GO" id="GO:0008081">
    <property type="term" value="F:phosphoric diester hydrolase activity"/>
    <property type="evidence" value="ECO:0007669"/>
    <property type="project" value="InterPro"/>
</dbReference>
<gene>
    <name evidence="3" type="ORF">A9A59_1160</name>
</gene>
<dbReference type="PROSITE" id="PS51704">
    <property type="entry name" value="GP_PDE"/>
    <property type="match status" value="1"/>
</dbReference>